<organism evidence="1 2">
    <name type="scientific">Perkinsus chesapeaki</name>
    <name type="common">Clam parasite</name>
    <name type="synonym">Perkinsus andrewsi</name>
    <dbReference type="NCBI Taxonomy" id="330153"/>
    <lineage>
        <taxon>Eukaryota</taxon>
        <taxon>Sar</taxon>
        <taxon>Alveolata</taxon>
        <taxon>Perkinsozoa</taxon>
        <taxon>Perkinsea</taxon>
        <taxon>Perkinsida</taxon>
        <taxon>Perkinsidae</taxon>
        <taxon>Perkinsus</taxon>
    </lineage>
</organism>
<dbReference type="AlphaFoldDB" id="A0A7J6MWJ6"/>
<evidence type="ECO:0000313" key="1">
    <source>
        <dbReference type="EMBL" id="KAF4675806.1"/>
    </source>
</evidence>
<name>A0A7J6MWJ6_PERCH</name>
<keyword evidence="2" id="KW-1185">Reference proteome</keyword>
<proteinExistence type="predicted"/>
<accession>A0A7J6MWJ6</accession>
<evidence type="ECO:0000313" key="2">
    <source>
        <dbReference type="Proteomes" id="UP000591131"/>
    </source>
</evidence>
<dbReference type="Proteomes" id="UP000591131">
    <property type="component" value="Unassembled WGS sequence"/>
</dbReference>
<reference evidence="1 2" key="1">
    <citation type="submission" date="2020-04" db="EMBL/GenBank/DDBJ databases">
        <title>Perkinsus chesapeaki whole genome sequence.</title>
        <authorList>
            <person name="Bogema D.R."/>
        </authorList>
    </citation>
    <scope>NUCLEOTIDE SEQUENCE [LARGE SCALE GENOMIC DNA]</scope>
    <source>
        <strain evidence="1">ATCC PRA-425</strain>
    </source>
</reference>
<comment type="caution">
    <text evidence="1">The sequence shown here is derived from an EMBL/GenBank/DDBJ whole genome shotgun (WGS) entry which is preliminary data.</text>
</comment>
<protein>
    <submittedName>
        <fullName evidence="1">Uncharacterized protein</fullName>
    </submittedName>
</protein>
<gene>
    <name evidence="1" type="ORF">FOL47_007232</name>
</gene>
<sequence length="195" mass="21535">MSGLRPEALGLVNGGKGRGPLKLPSSKKIDAIGLVSDCRSLRHLDETASWRWSVDVVLGRISGYESDFSPYCHLKDLGLWALVDTGASQFQLIWKEWYDSVMSPDSSCAKLYAGCYICKTECDPQHAEIYVNTFFDGTRETAFEHVDDSKIGSVDVGEVKFELVIGQDPPPNVSPVFNLICLGPQSERGFPPLLY</sequence>
<dbReference type="EMBL" id="JAAPAO010000042">
    <property type="protein sequence ID" value="KAF4675806.1"/>
    <property type="molecule type" value="Genomic_DNA"/>
</dbReference>